<accession>A0ABR3SBT0</accession>
<keyword evidence="2" id="KW-1185">Reference proteome</keyword>
<protein>
    <submittedName>
        <fullName evidence="1">Uncharacterized protein</fullName>
    </submittedName>
</protein>
<proteinExistence type="predicted"/>
<organism evidence="1 2">
    <name type="scientific">Neofusicoccum ribis</name>
    <dbReference type="NCBI Taxonomy" id="45134"/>
    <lineage>
        <taxon>Eukaryota</taxon>
        <taxon>Fungi</taxon>
        <taxon>Dikarya</taxon>
        <taxon>Ascomycota</taxon>
        <taxon>Pezizomycotina</taxon>
        <taxon>Dothideomycetes</taxon>
        <taxon>Dothideomycetes incertae sedis</taxon>
        <taxon>Botryosphaeriales</taxon>
        <taxon>Botryosphaeriaceae</taxon>
        <taxon>Neofusicoccum</taxon>
    </lineage>
</organism>
<evidence type="ECO:0000313" key="1">
    <source>
        <dbReference type="EMBL" id="KAL1616530.1"/>
    </source>
</evidence>
<evidence type="ECO:0000313" key="2">
    <source>
        <dbReference type="Proteomes" id="UP001521116"/>
    </source>
</evidence>
<dbReference type="EMBL" id="JAJVDC020000262">
    <property type="protein sequence ID" value="KAL1616530.1"/>
    <property type="molecule type" value="Genomic_DNA"/>
</dbReference>
<gene>
    <name evidence="1" type="ORF">SLS56_011368</name>
</gene>
<sequence>MEVFQPLRNHLNALFAHIGKTNSTFHPVDRVYLQGAGQLHDTHAASGWLRLEPILLVTERRYAWTADPTPLCTVPANIYSKAGFEYLGFTPEMARNCWEVYEGTSIEERMPMLDNHPSFLSIALDCLCSRWRAAWNARPLQPATPLLVIPAGDFTGAESTTVNVSYAEEMERFFGLRKEVALEIYQIVMDPMPIAQGSFDINDDLAASIMQALVEPAAVFELILKPRFWLLHRIRMASIWRAERWMAGPNGMALASMLEQLDLSAHANMRPRDRFSHAVRLFKDVEPDFDSQAWHMVLGGELNAIPNGWAPAVVAEIALLLRDWKENHEPICLPNPPIEVAWVYQYQALIHDTWRGIPLIYLWNMA</sequence>
<name>A0ABR3SBT0_9PEZI</name>
<comment type="caution">
    <text evidence="1">The sequence shown here is derived from an EMBL/GenBank/DDBJ whole genome shotgun (WGS) entry which is preliminary data.</text>
</comment>
<reference evidence="1 2" key="1">
    <citation type="submission" date="2024-02" db="EMBL/GenBank/DDBJ databases">
        <title>De novo assembly and annotation of 12 fungi associated with fruit tree decline syndrome in Ontario, Canada.</title>
        <authorList>
            <person name="Sulman M."/>
            <person name="Ellouze W."/>
            <person name="Ilyukhin E."/>
        </authorList>
    </citation>
    <scope>NUCLEOTIDE SEQUENCE [LARGE SCALE GENOMIC DNA]</scope>
    <source>
        <strain evidence="1 2">M1-105</strain>
    </source>
</reference>
<dbReference type="Proteomes" id="UP001521116">
    <property type="component" value="Unassembled WGS sequence"/>
</dbReference>